<dbReference type="Gene3D" id="6.10.250.3100">
    <property type="match status" value="1"/>
</dbReference>
<dbReference type="EMBL" id="MFCV01000047">
    <property type="protein sequence ID" value="OGE30461.1"/>
    <property type="molecule type" value="Genomic_DNA"/>
</dbReference>
<proteinExistence type="predicted"/>
<dbReference type="Proteomes" id="UP000176902">
    <property type="component" value="Unassembled WGS sequence"/>
</dbReference>
<dbReference type="InterPro" id="IPR013691">
    <property type="entry name" value="MeTrfase_14"/>
</dbReference>
<dbReference type="SUPFAM" id="SSF53335">
    <property type="entry name" value="S-adenosyl-L-methionine-dependent methyltransferases"/>
    <property type="match status" value="1"/>
</dbReference>
<protein>
    <recommendedName>
        <fullName evidence="5">Methyltransferase</fullName>
    </recommendedName>
</protein>
<feature type="domain" description="Methyltransferase putative zinc binding" evidence="1">
    <location>
        <begin position="15"/>
        <end position="76"/>
    </location>
</feature>
<evidence type="ECO:0000259" key="2">
    <source>
        <dbReference type="Pfam" id="PF08484"/>
    </source>
</evidence>
<organism evidence="3 4">
    <name type="scientific">Candidatus Daviesbacteria bacterium RIFCSPHIGHO2_02_FULL_36_13</name>
    <dbReference type="NCBI Taxonomy" id="1797768"/>
    <lineage>
        <taxon>Bacteria</taxon>
        <taxon>Candidatus Daviesiibacteriota</taxon>
    </lineage>
</organism>
<evidence type="ECO:0000313" key="3">
    <source>
        <dbReference type="EMBL" id="OGE30461.1"/>
    </source>
</evidence>
<dbReference type="Pfam" id="PF13489">
    <property type="entry name" value="Methyltransf_23"/>
    <property type="match status" value="1"/>
</dbReference>
<dbReference type="Pfam" id="PF08421">
    <property type="entry name" value="Methyltransf_13"/>
    <property type="match status" value="1"/>
</dbReference>
<dbReference type="Gene3D" id="3.40.50.720">
    <property type="entry name" value="NAD(P)-binding Rossmann-like Domain"/>
    <property type="match status" value="1"/>
</dbReference>
<dbReference type="Gene3D" id="3.40.50.150">
    <property type="entry name" value="Vaccinia Virus protein VP39"/>
    <property type="match status" value="1"/>
</dbReference>
<dbReference type="InterPro" id="IPR029063">
    <property type="entry name" value="SAM-dependent_MTases_sf"/>
</dbReference>
<dbReference type="PANTHER" id="PTHR43861:SF5">
    <property type="entry name" value="BLL5978 PROTEIN"/>
    <property type="match status" value="1"/>
</dbReference>
<accession>A0A1F5JP62</accession>
<evidence type="ECO:0000259" key="1">
    <source>
        <dbReference type="Pfam" id="PF08421"/>
    </source>
</evidence>
<dbReference type="InterPro" id="IPR013630">
    <property type="entry name" value="Methyltransf_Zn-bd_dom_put"/>
</dbReference>
<name>A0A1F5JP62_9BACT</name>
<reference evidence="3 4" key="1">
    <citation type="journal article" date="2016" name="Nat. Commun.">
        <title>Thousands of microbial genomes shed light on interconnected biogeochemical processes in an aquifer system.</title>
        <authorList>
            <person name="Anantharaman K."/>
            <person name="Brown C.T."/>
            <person name="Hug L.A."/>
            <person name="Sharon I."/>
            <person name="Castelle C.J."/>
            <person name="Probst A.J."/>
            <person name="Thomas B.C."/>
            <person name="Singh A."/>
            <person name="Wilkins M.J."/>
            <person name="Karaoz U."/>
            <person name="Brodie E.L."/>
            <person name="Williams K.H."/>
            <person name="Hubbard S.S."/>
            <person name="Banfield J.F."/>
        </authorList>
    </citation>
    <scope>NUCLEOTIDE SEQUENCE [LARGE SCALE GENOMIC DNA]</scope>
</reference>
<feature type="domain" description="C-methyltransferase" evidence="2">
    <location>
        <begin position="256"/>
        <end position="413"/>
    </location>
</feature>
<dbReference type="Gene3D" id="6.20.50.110">
    <property type="entry name" value="Methyltransferase, zinc-binding domain"/>
    <property type="match status" value="1"/>
</dbReference>
<evidence type="ECO:0000313" key="4">
    <source>
        <dbReference type="Proteomes" id="UP000176902"/>
    </source>
</evidence>
<dbReference type="STRING" id="1797768.A3C59_00565"/>
<dbReference type="Pfam" id="PF08484">
    <property type="entry name" value="Methyltransf_14"/>
    <property type="match status" value="1"/>
</dbReference>
<sequence>MGNRSLRKVFKLNYCRMCKSKKLKKVIKLSPTPPANAFLNKSQLKKKEDFFPLEVNFCQKCGQLQLTHVVSPEILFRNYLYVSSTSPVFVAHFEEYAEDIIKRLKLNKNSFIIDIGSNDGILLNPLKKNGMKVLGVDPAVEIAMKATKKGIPTLPFFLNRKVATDIAKKYGMAEVVCANNAFAHINDLDEIVESVKILTPKDGVFVIEFPYLVDFLEKNLFDTIYHEHVSYLSIRALTALFKRHSMEIFDAKKVTSHGGSLRIFVKKDGSKHIVKNIIREYIEIEIKLGLNKIQTYKKFAKKIEDNKKRLTNLLKQIKAQGKVIVGYGAPAKGNTLLNYFKIGPEILDYIVDDSEYKQGLYTPGTHIIVAPFSKIAETKPDYILILAWNFAQPLMDKLADFKKGGGSFIIPVPDAHIV</sequence>
<dbReference type="InterPro" id="IPR038576">
    <property type="entry name" value="Methyltransf_Zn-bd_dom_put_sf"/>
</dbReference>
<evidence type="ECO:0008006" key="5">
    <source>
        <dbReference type="Google" id="ProtNLM"/>
    </source>
</evidence>
<gene>
    <name evidence="3" type="ORF">A3C59_00565</name>
</gene>
<dbReference type="PANTHER" id="PTHR43861">
    <property type="entry name" value="TRANS-ACONITATE 2-METHYLTRANSFERASE-RELATED"/>
    <property type="match status" value="1"/>
</dbReference>
<dbReference type="AlphaFoldDB" id="A0A1F5JP62"/>
<comment type="caution">
    <text evidence="3">The sequence shown here is derived from an EMBL/GenBank/DDBJ whole genome shotgun (WGS) entry which is preliminary data.</text>
</comment>